<dbReference type="SUPFAM" id="SSF54909">
    <property type="entry name" value="Dimeric alpha+beta barrel"/>
    <property type="match status" value="1"/>
</dbReference>
<protein>
    <recommendedName>
        <fullName evidence="3">L-rhamnose mutarotase</fullName>
    </recommendedName>
</protein>
<dbReference type="InterPro" id="IPR011008">
    <property type="entry name" value="Dimeric_a/b-barrel"/>
</dbReference>
<dbReference type="InterPro" id="IPR052996">
    <property type="entry name" value="Carb_Metab_Mutarotase"/>
</dbReference>
<evidence type="ECO:0008006" key="3">
    <source>
        <dbReference type="Google" id="ProtNLM"/>
    </source>
</evidence>
<dbReference type="RefSeq" id="WP_189675121.1">
    <property type="nucleotide sequence ID" value="NZ_BNAQ01000001.1"/>
</dbReference>
<comment type="caution">
    <text evidence="1">The sequence shown here is derived from an EMBL/GenBank/DDBJ whole genome shotgun (WGS) entry which is preliminary data.</text>
</comment>
<dbReference type="Gene3D" id="3.30.70.100">
    <property type="match status" value="1"/>
</dbReference>
<dbReference type="EMBL" id="BNAQ01000001">
    <property type="protein sequence ID" value="GHH09883.1"/>
    <property type="molecule type" value="Genomic_DNA"/>
</dbReference>
<dbReference type="Proteomes" id="UP000652430">
    <property type="component" value="Unassembled WGS sequence"/>
</dbReference>
<evidence type="ECO:0000313" key="1">
    <source>
        <dbReference type="EMBL" id="GHH09883.1"/>
    </source>
</evidence>
<dbReference type="PANTHER" id="PTHR43239">
    <property type="entry name" value="UPF0734 PROTEIN DDB_G0273871/DDB_G0273177"/>
    <property type="match status" value="1"/>
</dbReference>
<keyword evidence="2" id="KW-1185">Reference proteome</keyword>
<sequence length="118" mass="12382">MTGSATQVLLLDLKDEPAAIAAYDGWHAAGAVPAAVVASIRAAGIRDMRIFRAGARLVMLLDTDAGFDPAAKAASDSADPEIQAWERMMDGFQQPIPGGDPTAKWTAATRIFGLSEQP</sequence>
<dbReference type="InterPro" id="IPR008000">
    <property type="entry name" value="Rham/fucose_mutarotase"/>
</dbReference>
<dbReference type="PANTHER" id="PTHR43239:SF1">
    <property type="entry name" value="UPF0734 PROTEIN DDB_G0273871_DDB_G0273177"/>
    <property type="match status" value="1"/>
</dbReference>
<organism evidence="1 2">
    <name type="scientific">Sphingomonas glacialis</name>
    <dbReference type="NCBI Taxonomy" id="658225"/>
    <lineage>
        <taxon>Bacteria</taxon>
        <taxon>Pseudomonadati</taxon>
        <taxon>Pseudomonadota</taxon>
        <taxon>Alphaproteobacteria</taxon>
        <taxon>Sphingomonadales</taxon>
        <taxon>Sphingomonadaceae</taxon>
        <taxon>Sphingomonas</taxon>
    </lineage>
</organism>
<proteinExistence type="predicted"/>
<reference evidence="2" key="1">
    <citation type="journal article" date="2019" name="Int. J. Syst. Evol. Microbiol.">
        <title>The Global Catalogue of Microorganisms (GCM) 10K type strain sequencing project: providing services to taxonomists for standard genome sequencing and annotation.</title>
        <authorList>
            <consortium name="The Broad Institute Genomics Platform"/>
            <consortium name="The Broad Institute Genome Sequencing Center for Infectious Disease"/>
            <person name="Wu L."/>
            <person name="Ma J."/>
        </authorList>
    </citation>
    <scope>NUCLEOTIDE SEQUENCE [LARGE SCALE GENOMIC DNA]</scope>
    <source>
        <strain evidence="2">CGMCC 1.8957</strain>
    </source>
</reference>
<evidence type="ECO:0000313" key="2">
    <source>
        <dbReference type="Proteomes" id="UP000652430"/>
    </source>
</evidence>
<dbReference type="Pfam" id="PF05336">
    <property type="entry name" value="rhaM"/>
    <property type="match status" value="1"/>
</dbReference>
<name>A0ABQ3LCA3_9SPHN</name>
<accession>A0ABQ3LCA3</accession>
<gene>
    <name evidence="1" type="ORF">GCM10008023_07070</name>
</gene>